<dbReference type="GeneID" id="94694009"/>
<proteinExistence type="predicted"/>
<keyword evidence="1" id="KW-0472">Membrane</keyword>
<evidence type="ECO:0000313" key="3">
    <source>
        <dbReference type="Proteomes" id="UP000183417"/>
    </source>
</evidence>
<accession>A0A1H3S4M0</accession>
<dbReference type="AlphaFoldDB" id="A0A1H3S4M0"/>
<dbReference type="RefSeq" id="WP_074923146.1">
    <property type="nucleotide sequence ID" value="NZ_CP141274.1"/>
</dbReference>
<keyword evidence="1" id="KW-1133">Transmembrane helix</keyword>
<feature type="transmembrane region" description="Helical" evidence="1">
    <location>
        <begin position="67"/>
        <end position="84"/>
    </location>
</feature>
<reference evidence="2 3" key="1">
    <citation type="submission" date="2016-10" db="EMBL/GenBank/DDBJ databases">
        <authorList>
            <person name="de Groot N.N."/>
        </authorList>
    </citation>
    <scope>NUCLEOTIDE SEQUENCE [LARGE SCALE GENOMIC DNA]</scope>
    <source>
        <strain evidence="2 3">LMG 24775</strain>
    </source>
</reference>
<evidence type="ECO:0008006" key="4">
    <source>
        <dbReference type="Google" id="ProtNLM"/>
    </source>
</evidence>
<feature type="transmembrane region" description="Helical" evidence="1">
    <location>
        <begin position="43"/>
        <end position="60"/>
    </location>
</feature>
<dbReference type="Proteomes" id="UP000183417">
    <property type="component" value="Unassembled WGS sequence"/>
</dbReference>
<sequence>MMILAAFFLAFAGFAVIAASMGRHQDQLGTEGLAPARLKAWRLAGYALLALSLAPCLLRWNASVAVAAWLGLLTFAALALGLLLTYAPQFARRVAIVAAAAGLGTWLLLG</sequence>
<keyword evidence="1" id="KW-0812">Transmembrane</keyword>
<evidence type="ECO:0000313" key="2">
    <source>
        <dbReference type="EMBL" id="SDZ33033.1"/>
    </source>
</evidence>
<dbReference type="Pfam" id="PF11804">
    <property type="entry name" value="DUF3325"/>
    <property type="match status" value="1"/>
</dbReference>
<feature type="transmembrane region" description="Helical" evidence="1">
    <location>
        <begin position="90"/>
        <end position="109"/>
    </location>
</feature>
<dbReference type="InterPro" id="IPR021762">
    <property type="entry name" value="DUF3325"/>
</dbReference>
<organism evidence="2 3">
    <name type="scientific">Delftia lacustris</name>
    <dbReference type="NCBI Taxonomy" id="558537"/>
    <lineage>
        <taxon>Bacteria</taxon>
        <taxon>Pseudomonadati</taxon>
        <taxon>Pseudomonadota</taxon>
        <taxon>Betaproteobacteria</taxon>
        <taxon>Burkholderiales</taxon>
        <taxon>Comamonadaceae</taxon>
        <taxon>Delftia</taxon>
    </lineage>
</organism>
<evidence type="ECO:0000256" key="1">
    <source>
        <dbReference type="SAM" id="Phobius"/>
    </source>
</evidence>
<name>A0A1H3S4M0_9BURK</name>
<protein>
    <recommendedName>
        <fullName evidence="4">DUF3325 domain-containing protein</fullName>
    </recommendedName>
</protein>
<dbReference type="EMBL" id="FNPE01000018">
    <property type="protein sequence ID" value="SDZ33033.1"/>
    <property type="molecule type" value="Genomic_DNA"/>
</dbReference>
<gene>
    <name evidence="2" type="ORF">SAMN05421547_11846</name>
</gene>